<keyword evidence="4" id="KW-1185">Reference proteome</keyword>
<feature type="non-terminal residue" evidence="3">
    <location>
        <position position="1"/>
    </location>
</feature>
<feature type="transmembrane region" description="Helical" evidence="2">
    <location>
        <begin position="12"/>
        <end position="34"/>
    </location>
</feature>
<comment type="caution">
    <text evidence="3">The sequence shown here is derived from an EMBL/GenBank/DDBJ whole genome shotgun (WGS) entry which is preliminary data.</text>
</comment>
<feature type="region of interest" description="Disordered" evidence="1">
    <location>
        <begin position="43"/>
        <end position="85"/>
    </location>
</feature>
<keyword evidence="2" id="KW-0812">Transmembrane</keyword>
<feature type="non-terminal residue" evidence="3">
    <location>
        <position position="85"/>
    </location>
</feature>
<dbReference type="Proteomes" id="UP000569728">
    <property type="component" value="Unassembled WGS sequence"/>
</dbReference>
<dbReference type="EMBL" id="VWZA01004224">
    <property type="protein sequence ID" value="NXF55506.1"/>
    <property type="molecule type" value="Genomic_DNA"/>
</dbReference>
<protein>
    <submittedName>
        <fullName evidence="3">MALD2 protein</fullName>
    </submittedName>
</protein>
<dbReference type="AlphaFoldDB" id="A0A7K8UNT4"/>
<keyword evidence="2" id="KW-1133">Transmembrane helix</keyword>
<evidence type="ECO:0000313" key="4">
    <source>
        <dbReference type="Proteomes" id="UP000569728"/>
    </source>
</evidence>
<keyword evidence="2" id="KW-0472">Membrane</keyword>
<gene>
    <name evidence="3" type="primary">Marveld2</name>
    <name evidence="3" type="ORF">OCEOCE_R16008</name>
</gene>
<evidence type="ECO:0000256" key="1">
    <source>
        <dbReference type="SAM" id="MobiDB-lite"/>
    </source>
</evidence>
<evidence type="ECO:0000313" key="3">
    <source>
        <dbReference type="EMBL" id="NXF55506.1"/>
    </source>
</evidence>
<proteinExistence type="predicted"/>
<sequence>LLAGTRRLAGGHAAALIFLFLTALLCLATSLLSLQMWRREVAQKHREPPPARARHVSFKDEVVPPGRPPGRPRGRVLPAEEGEKP</sequence>
<accession>A0A7K8UNT4</accession>
<reference evidence="3 4" key="1">
    <citation type="submission" date="2019-09" db="EMBL/GenBank/DDBJ databases">
        <title>Bird 10,000 Genomes (B10K) Project - Family phase.</title>
        <authorList>
            <person name="Zhang G."/>
        </authorList>
    </citation>
    <scope>NUCLEOTIDE SEQUENCE [LARGE SCALE GENOMIC DNA]</scope>
    <source>
        <strain evidence="3">B10K-CU-031-11</strain>
        <tissue evidence="3">Muscle</tissue>
    </source>
</reference>
<organism evidence="3 4">
    <name type="scientific">Oceanites oceanicus</name>
    <name type="common">Wilson's storm petrel</name>
    <name type="synonym">Procellaria oceanica</name>
    <dbReference type="NCBI Taxonomy" id="79653"/>
    <lineage>
        <taxon>Eukaryota</taxon>
        <taxon>Metazoa</taxon>
        <taxon>Chordata</taxon>
        <taxon>Craniata</taxon>
        <taxon>Vertebrata</taxon>
        <taxon>Euteleostomi</taxon>
        <taxon>Archelosauria</taxon>
        <taxon>Archosauria</taxon>
        <taxon>Dinosauria</taxon>
        <taxon>Saurischia</taxon>
        <taxon>Theropoda</taxon>
        <taxon>Coelurosauria</taxon>
        <taxon>Aves</taxon>
        <taxon>Neognathae</taxon>
        <taxon>Neoaves</taxon>
        <taxon>Aequornithes</taxon>
        <taxon>Procellariiformes</taxon>
        <taxon>Hydrobatidae</taxon>
        <taxon>Oceanites</taxon>
    </lineage>
</organism>
<evidence type="ECO:0000256" key="2">
    <source>
        <dbReference type="SAM" id="Phobius"/>
    </source>
</evidence>
<name>A0A7K8UNT4_OCEOC</name>